<accession>A0ABU8TEQ0</accession>
<feature type="transmembrane region" description="Helical" evidence="1">
    <location>
        <begin position="50"/>
        <end position="70"/>
    </location>
</feature>
<dbReference type="Proteomes" id="UP001385499">
    <property type="component" value="Unassembled WGS sequence"/>
</dbReference>
<keyword evidence="3" id="KW-1185">Reference proteome</keyword>
<proteinExistence type="predicted"/>
<name>A0ABU8TEQ0_9HYPH</name>
<keyword evidence="1" id="KW-1133">Transmembrane helix</keyword>
<feature type="transmembrane region" description="Helical" evidence="1">
    <location>
        <begin position="23"/>
        <end position="44"/>
    </location>
</feature>
<keyword evidence="1" id="KW-0812">Transmembrane</keyword>
<evidence type="ECO:0000256" key="1">
    <source>
        <dbReference type="SAM" id="Phobius"/>
    </source>
</evidence>
<evidence type="ECO:0000313" key="3">
    <source>
        <dbReference type="Proteomes" id="UP001385499"/>
    </source>
</evidence>
<sequence length="94" mass="9978">MTKFPSTQPTSSEPSQSEDLQRFVPAGLLTLALIATVIGIAHGIELTLPALFTALAAMLITTTYLAARLIQGLTAVESDMMTTAIPVQRTMTKS</sequence>
<dbReference type="RefSeq" id="WP_340272101.1">
    <property type="nucleotide sequence ID" value="NZ_JBAKIA010000001.1"/>
</dbReference>
<organism evidence="2 3">
    <name type="scientific">Roseibium algae</name>
    <dbReference type="NCBI Taxonomy" id="3123038"/>
    <lineage>
        <taxon>Bacteria</taxon>
        <taxon>Pseudomonadati</taxon>
        <taxon>Pseudomonadota</taxon>
        <taxon>Alphaproteobacteria</taxon>
        <taxon>Hyphomicrobiales</taxon>
        <taxon>Stappiaceae</taxon>
        <taxon>Roseibium</taxon>
    </lineage>
</organism>
<evidence type="ECO:0000313" key="2">
    <source>
        <dbReference type="EMBL" id="MEJ8472628.1"/>
    </source>
</evidence>
<keyword evidence="1" id="KW-0472">Membrane</keyword>
<protein>
    <submittedName>
        <fullName evidence="2">Uncharacterized protein</fullName>
    </submittedName>
</protein>
<comment type="caution">
    <text evidence="2">The sequence shown here is derived from an EMBL/GenBank/DDBJ whole genome shotgun (WGS) entry which is preliminary data.</text>
</comment>
<gene>
    <name evidence="2" type="ORF">V6575_00885</name>
</gene>
<reference evidence="2 3" key="1">
    <citation type="submission" date="2024-02" db="EMBL/GenBank/DDBJ databases">
        <title>Roseibium algae sp. nov., isolated from marine alga (Grateloupia sp.), showing potential in myo-inositol conversion.</title>
        <authorList>
            <person name="Wang Y."/>
        </authorList>
    </citation>
    <scope>NUCLEOTIDE SEQUENCE [LARGE SCALE GENOMIC DNA]</scope>
    <source>
        <strain evidence="2 3">H3510</strain>
    </source>
</reference>
<dbReference type="EMBL" id="JBAKIA010000001">
    <property type="protein sequence ID" value="MEJ8472628.1"/>
    <property type="molecule type" value="Genomic_DNA"/>
</dbReference>